<dbReference type="PANTHER" id="PTHR33802:SF1">
    <property type="entry name" value="XK-RELATED PROTEIN"/>
    <property type="match status" value="1"/>
</dbReference>
<feature type="transmembrane region" description="Helical" evidence="6">
    <location>
        <begin position="222"/>
        <end position="242"/>
    </location>
</feature>
<feature type="transmembrane region" description="Helical" evidence="6">
    <location>
        <begin position="43"/>
        <end position="65"/>
    </location>
</feature>
<gene>
    <name evidence="8" type="ORF">FFA01_29960</name>
</gene>
<dbReference type="Proteomes" id="UP000321154">
    <property type="component" value="Unassembled WGS sequence"/>
</dbReference>
<evidence type="ECO:0000256" key="2">
    <source>
        <dbReference type="ARBA" id="ARBA00007524"/>
    </source>
</evidence>
<feature type="signal peptide" evidence="7">
    <location>
        <begin position="1"/>
        <end position="27"/>
    </location>
</feature>
<keyword evidence="4 6" id="KW-1133">Transmembrane helix</keyword>
<comment type="caution">
    <text evidence="8">The sequence shown here is derived from an EMBL/GenBank/DDBJ whole genome shotgun (WGS) entry which is preliminary data.</text>
</comment>
<keyword evidence="7" id="KW-0732">Signal</keyword>
<feature type="transmembrane region" description="Helical" evidence="6">
    <location>
        <begin position="172"/>
        <end position="191"/>
    </location>
</feature>
<dbReference type="Gene3D" id="1.20.1260.100">
    <property type="entry name" value="TspO/MBR protein"/>
    <property type="match status" value="1"/>
</dbReference>
<feature type="transmembrane region" description="Helical" evidence="6">
    <location>
        <begin position="198"/>
        <end position="216"/>
    </location>
</feature>
<evidence type="ECO:0000256" key="6">
    <source>
        <dbReference type="SAM" id="Phobius"/>
    </source>
</evidence>
<proteinExistence type="inferred from homology"/>
<feature type="chain" id="PRO_5047204672" evidence="7">
    <location>
        <begin position="28"/>
        <end position="257"/>
    </location>
</feature>
<evidence type="ECO:0000256" key="7">
    <source>
        <dbReference type="SAM" id="SignalP"/>
    </source>
</evidence>
<dbReference type="PANTHER" id="PTHR33802">
    <property type="entry name" value="SI:CH211-161H7.5-RELATED"/>
    <property type="match status" value="1"/>
</dbReference>
<evidence type="ECO:0000256" key="5">
    <source>
        <dbReference type="ARBA" id="ARBA00023136"/>
    </source>
</evidence>
<keyword evidence="5 6" id="KW-0472">Membrane</keyword>
<feature type="transmembrane region" description="Helical" evidence="6">
    <location>
        <begin position="140"/>
        <end position="160"/>
    </location>
</feature>
<feature type="transmembrane region" description="Helical" evidence="6">
    <location>
        <begin position="101"/>
        <end position="120"/>
    </location>
</feature>
<dbReference type="InterPro" id="IPR004307">
    <property type="entry name" value="TspO_MBR"/>
</dbReference>
<name>A0ABQ0UTA2_9MICO</name>
<comment type="subcellular location">
    <subcellularLocation>
        <location evidence="1">Membrane</location>
        <topology evidence="1">Multi-pass membrane protein</topology>
    </subcellularLocation>
</comment>
<dbReference type="InterPro" id="IPR038330">
    <property type="entry name" value="TspO/MBR-related_sf"/>
</dbReference>
<evidence type="ECO:0000256" key="3">
    <source>
        <dbReference type="ARBA" id="ARBA00022692"/>
    </source>
</evidence>
<comment type="similarity">
    <text evidence="2">Belongs to the TspO/BZRP family.</text>
</comment>
<evidence type="ECO:0000256" key="4">
    <source>
        <dbReference type="ARBA" id="ARBA00022989"/>
    </source>
</evidence>
<feature type="transmembrane region" description="Helical" evidence="6">
    <location>
        <begin position="77"/>
        <end position="95"/>
    </location>
</feature>
<keyword evidence="3 6" id="KW-0812">Transmembrane</keyword>
<evidence type="ECO:0000313" key="8">
    <source>
        <dbReference type="EMBL" id="GEK84687.1"/>
    </source>
</evidence>
<accession>A0ABQ0UTA2</accession>
<dbReference type="Pfam" id="PF03073">
    <property type="entry name" value="TspO_MBR"/>
    <property type="match status" value="1"/>
</dbReference>
<reference evidence="8 9" key="1">
    <citation type="submission" date="2019-07" db="EMBL/GenBank/DDBJ databases">
        <title>Whole genome shotgun sequence of Frigoribacterium faeni NBRC 103066.</title>
        <authorList>
            <person name="Hosoyama A."/>
            <person name="Uohara A."/>
            <person name="Ohji S."/>
            <person name="Ichikawa N."/>
        </authorList>
    </citation>
    <scope>NUCLEOTIDE SEQUENCE [LARGE SCALE GENOMIC DNA]</scope>
    <source>
        <strain evidence="8 9">NBRC 103066</strain>
    </source>
</reference>
<protein>
    <submittedName>
        <fullName evidence="8">Tryptophan-rich sensory protein</fullName>
    </submittedName>
</protein>
<evidence type="ECO:0000256" key="1">
    <source>
        <dbReference type="ARBA" id="ARBA00004141"/>
    </source>
</evidence>
<dbReference type="EMBL" id="BJUV01000050">
    <property type="protein sequence ID" value="GEK84687.1"/>
    <property type="molecule type" value="Genomic_DNA"/>
</dbReference>
<keyword evidence="9" id="KW-1185">Reference proteome</keyword>
<sequence>MLVSAVLAVVLAAVGSGAFGGTSVADAAGGALSATATTVAPATTAFSIWSVIYLGLIAYAVYQALPAQRATTRHRRLGYWVAASMLLNAGWLFAAVQLGSVWLAAAVIVVLVLVLARIFVICFHTASGGWVDAIVTDGTLGLYLGWVSVATVANIAAALVDSGFDGFDFTAGFWSAVVLGFAALVGVALAFAGRGRIAPALSLSWGLAWIAVGRLTGEPENAVAGVAAIVASAVVLVVTIAVRAARGRVNATESLRR</sequence>
<evidence type="ECO:0000313" key="9">
    <source>
        <dbReference type="Proteomes" id="UP000321154"/>
    </source>
</evidence>
<organism evidence="8 9">
    <name type="scientific">Frigoribacterium faeni</name>
    <dbReference type="NCBI Taxonomy" id="145483"/>
    <lineage>
        <taxon>Bacteria</taxon>
        <taxon>Bacillati</taxon>
        <taxon>Actinomycetota</taxon>
        <taxon>Actinomycetes</taxon>
        <taxon>Micrococcales</taxon>
        <taxon>Microbacteriaceae</taxon>
        <taxon>Frigoribacterium</taxon>
    </lineage>
</organism>